<proteinExistence type="predicted"/>
<feature type="region of interest" description="Disordered" evidence="1">
    <location>
        <begin position="237"/>
        <end position="276"/>
    </location>
</feature>
<keyword evidence="3" id="KW-1185">Reference proteome</keyword>
<gene>
    <name evidence="2" type="ORF">MSAN_00400000</name>
</gene>
<organism evidence="2 3">
    <name type="scientific">Mycena sanguinolenta</name>
    <dbReference type="NCBI Taxonomy" id="230812"/>
    <lineage>
        <taxon>Eukaryota</taxon>
        <taxon>Fungi</taxon>
        <taxon>Dikarya</taxon>
        <taxon>Basidiomycota</taxon>
        <taxon>Agaricomycotina</taxon>
        <taxon>Agaricomycetes</taxon>
        <taxon>Agaricomycetidae</taxon>
        <taxon>Agaricales</taxon>
        <taxon>Marasmiineae</taxon>
        <taxon>Mycenaceae</taxon>
        <taxon>Mycena</taxon>
    </lineage>
</organism>
<evidence type="ECO:0000313" key="2">
    <source>
        <dbReference type="EMBL" id="KAF7375136.1"/>
    </source>
</evidence>
<accession>A0A8H6ZDZ5</accession>
<comment type="caution">
    <text evidence="2">The sequence shown here is derived from an EMBL/GenBank/DDBJ whole genome shotgun (WGS) entry which is preliminary data.</text>
</comment>
<dbReference type="AlphaFoldDB" id="A0A8H6ZDZ5"/>
<reference evidence="2" key="1">
    <citation type="submission" date="2020-05" db="EMBL/GenBank/DDBJ databases">
        <title>Mycena genomes resolve the evolution of fungal bioluminescence.</title>
        <authorList>
            <person name="Tsai I.J."/>
        </authorList>
    </citation>
    <scope>NUCLEOTIDE SEQUENCE</scope>
    <source>
        <strain evidence="2">160909Yilan</strain>
    </source>
</reference>
<sequence length="342" mass="37872">MNHPSSVVQSAIKKIVDTFTPALQHHMDSLSLCEFVENASNELVEHVYHLGEVALHRCFLYRSPPAERSCGSFKIIVQQVLSGTVLALLATKSDLEADGLSERSEAEIIRVLFGVLSLRLDERQLQRSFNELFDPILEAAQVAYVGYYKEKKTSSDAAHRRRIRADVRSSFSHLRSNPPATAQLTLGPVRKAASDVSEFASREVRTFMEIARKLPAAFMAGFRSGLFPTDPVNVTAEAARNGSPSPRPRRSLLVTPPRPKSYLRASAPSPPSLERRPHCASRLLSVPPRHVTFSQDDAGPELSGLPPISRRRIYFTLSSLPAFSLSGPNRSLIFNAQPYSRS</sequence>
<dbReference type="Proteomes" id="UP000623467">
    <property type="component" value="Unassembled WGS sequence"/>
</dbReference>
<name>A0A8H6ZDZ5_9AGAR</name>
<protein>
    <submittedName>
        <fullName evidence="2">Uncharacterized protein</fullName>
    </submittedName>
</protein>
<dbReference type="EMBL" id="JACAZH010000002">
    <property type="protein sequence ID" value="KAF7375136.1"/>
    <property type="molecule type" value="Genomic_DNA"/>
</dbReference>
<evidence type="ECO:0000256" key="1">
    <source>
        <dbReference type="SAM" id="MobiDB-lite"/>
    </source>
</evidence>
<evidence type="ECO:0000313" key="3">
    <source>
        <dbReference type="Proteomes" id="UP000623467"/>
    </source>
</evidence>
<dbReference type="OrthoDB" id="3066394at2759"/>